<keyword evidence="2 6" id="KW-0805">Transcription regulation</keyword>
<keyword evidence="4 6" id="KW-0804">Transcription</keyword>
<organism evidence="9">
    <name type="scientific">Triticum aestivum</name>
    <name type="common">Wheat</name>
    <dbReference type="NCBI Taxonomy" id="4565"/>
    <lineage>
        <taxon>Eukaryota</taxon>
        <taxon>Viridiplantae</taxon>
        <taxon>Streptophyta</taxon>
        <taxon>Embryophyta</taxon>
        <taxon>Tracheophyta</taxon>
        <taxon>Spermatophyta</taxon>
        <taxon>Magnoliopsida</taxon>
        <taxon>Liliopsida</taxon>
        <taxon>Poales</taxon>
        <taxon>Poaceae</taxon>
        <taxon>BOP clade</taxon>
        <taxon>Pooideae</taxon>
        <taxon>Triticodae</taxon>
        <taxon>Triticeae</taxon>
        <taxon>Triticinae</taxon>
        <taxon>Triticum</taxon>
    </lineage>
</organism>
<comment type="caution">
    <text evidence="9">The sequence shown here is derived from an EMBL/GenBank/DDBJ whole genome shotgun (WGS) entry which is preliminary data.</text>
</comment>
<proteinExistence type="inferred from homology"/>
<dbReference type="GO" id="GO:0000978">
    <property type="term" value="F:RNA polymerase II cis-regulatory region sequence-specific DNA binding"/>
    <property type="evidence" value="ECO:0007669"/>
    <property type="project" value="InterPro"/>
</dbReference>
<keyword evidence="5" id="KW-0131">Cell cycle</keyword>
<evidence type="ECO:0000259" key="8">
    <source>
        <dbReference type="SMART" id="SM01372"/>
    </source>
</evidence>
<dbReference type="InterPro" id="IPR003316">
    <property type="entry name" value="E2F_WHTH_DNA-bd_dom"/>
</dbReference>
<protein>
    <recommendedName>
        <fullName evidence="8">E2F/DP family winged-helix DNA-binding domain-containing protein</fullName>
    </recommendedName>
</protein>
<dbReference type="InterPro" id="IPR015633">
    <property type="entry name" value="E2F"/>
</dbReference>
<dbReference type="InterPro" id="IPR036390">
    <property type="entry name" value="WH_DNA-bd_sf"/>
</dbReference>
<evidence type="ECO:0000256" key="4">
    <source>
        <dbReference type="ARBA" id="ARBA00023163"/>
    </source>
</evidence>
<reference evidence="9" key="1">
    <citation type="journal article" date="2017" name="Gigascience">
        <title>The first near-complete assembly of the hexaploid bread wheat genome, Triticum aestivum.</title>
        <authorList>
            <person name="Zimin A.V."/>
            <person name="Puiu D."/>
            <person name="Hall R."/>
            <person name="Kingan S."/>
            <person name="Clavijo B.J."/>
            <person name="Salzberg S.L."/>
        </authorList>
    </citation>
    <scope>NUCLEOTIDE SEQUENCE</scope>
    <source>
        <tissue evidence="9">Leaf</tissue>
    </source>
</reference>
<dbReference type="AlphaFoldDB" id="A0A9R1KR33"/>
<gene>
    <name evidence="9" type="ORF">CFC21_069741</name>
</gene>
<name>A0A9R1KR33_WHEAT</name>
<comment type="subcellular location">
    <subcellularLocation>
        <location evidence="6">Nucleus</location>
    </subcellularLocation>
</comment>
<dbReference type="SMART" id="SM01372">
    <property type="entry name" value="E2F_TDP"/>
    <property type="match status" value="1"/>
</dbReference>
<keyword evidence="6" id="KW-0539">Nucleus</keyword>
<dbReference type="Gene3D" id="1.10.10.10">
    <property type="entry name" value="Winged helix-like DNA-binding domain superfamily/Winged helix DNA-binding domain"/>
    <property type="match status" value="1"/>
</dbReference>
<reference evidence="9" key="2">
    <citation type="submission" date="2020-03" db="EMBL/GenBank/DDBJ databases">
        <title>The second near-complete assembly of the hexaploid bread wheat (Triticum aestivum) genome.</title>
        <authorList>
            <person name="Zimin A.V."/>
            <person name="Puiu D."/>
            <person name="Shumante A."/>
            <person name="Alonge M."/>
            <person name="Salzberg S.L."/>
        </authorList>
    </citation>
    <scope>NUCLEOTIDE SEQUENCE</scope>
    <source>
        <tissue evidence="9">Leaf</tissue>
    </source>
</reference>
<evidence type="ECO:0000256" key="3">
    <source>
        <dbReference type="ARBA" id="ARBA00023125"/>
    </source>
</evidence>
<dbReference type="PANTHER" id="PTHR12081">
    <property type="entry name" value="TRANSCRIPTION FACTOR E2F"/>
    <property type="match status" value="1"/>
</dbReference>
<dbReference type="SUPFAM" id="SSF46785">
    <property type="entry name" value="Winged helix' DNA-binding domain"/>
    <property type="match status" value="1"/>
</dbReference>
<evidence type="ECO:0000313" key="9">
    <source>
        <dbReference type="EMBL" id="KAF7063220.1"/>
    </source>
</evidence>
<keyword evidence="3 6" id="KW-0238">DNA-binding</keyword>
<dbReference type="GO" id="GO:0006357">
    <property type="term" value="P:regulation of transcription by RNA polymerase II"/>
    <property type="evidence" value="ECO:0007669"/>
    <property type="project" value="InterPro"/>
</dbReference>
<feature type="non-terminal residue" evidence="9">
    <location>
        <position position="107"/>
    </location>
</feature>
<feature type="compositionally biased region" description="Polar residues" evidence="7">
    <location>
        <begin position="1"/>
        <end position="10"/>
    </location>
</feature>
<dbReference type="Pfam" id="PF02319">
    <property type="entry name" value="WHD_E2F_TDP"/>
    <property type="match status" value="1"/>
</dbReference>
<dbReference type="InterPro" id="IPR036388">
    <property type="entry name" value="WH-like_DNA-bd_sf"/>
</dbReference>
<sequence length="107" mass="11608">MATPPSSTAVEPTAMAPAPLPRLPIPNQLPLPLFAERGGGARLHHHAYSRTQKSLGLLFSNFVALYDRDGMESIGLDDASRCLGVERRPIYDIVNMLESIGILARKA</sequence>
<dbReference type="GO" id="GO:0005667">
    <property type="term" value="C:transcription regulator complex"/>
    <property type="evidence" value="ECO:0007669"/>
    <property type="project" value="InterPro"/>
</dbReference>
<dbReference type="EMBL" id="CM022224">
    <property type="protein sequence ID" value="KAF7063220.1"/>
    <property type="molecule type" value="Genomic_DNA"/>
</dbReference>
<evidence type="ECO:0000256" key="5">
    <source>
        <dbReference type="ARBA" id="ARBA00023306"/>
    </source>
</evidence>
<dbReference type="OrthoDB" id="5318at2759"/>
<dbReference type="PANTHER" id="PTHR12081:SF7">
    <property type="entry name" value="TRANSCRIPTION FACTOR EFL-3"/>
    <property type="match status" value="1"/>
</dbReference>
<evidence type="ECO:0000256" key="2">
    <source>
        <dbReference type="ARBA" id="ARBA00023015"/>
    </source>
</evidence>
<feature type="region of interest" description="Disordered" evidence="7">
    <location>
        <begin position="1"/>
        <end position="21"/>
    </location>
</feature>
<evidence type="ECO:0000256" key="6">
    <source>
        <dbReference type="RuleBase" id="RU003796"/>
    </source>
</evidence>
<feature type="domain" description="E2F/DP family winged-helix DNA-binding" evidence="8">
    <location>
        <begin position="50"/>
        <end position="106"/>
    </location>
</feature>
<evidence type="ECO:0000256" key="7">
    <source>
        <dbReference type="SAM" id="MobiDB-lite"/>
    </source>
</evidence>
<accession>A0A9R1KR33</accession>
<evidence type="ECO:0000256" key="1">
    <source>
        <dbReference type="ARBA" id="ARBA00010940"/>
    </source>
</evidence>
<comment type="similarity">
    <text evidence="1 6">Belongs to the E2F/DP family.</text>
</comment>
<dbReference type="GO" id="GO:0005634">
    <property type="term" value="C:nucleus"/>
    <property type="evidence" value="ECO:0007669"/>
    <property type="project" value="UniProtKB-SubCell"/>
</dbReference>
<dbReference type="Proteomes" id="UP000815260">
    <property type="component" value="Chromosome 5B"/>
</dbReference>